<dbReference type="PANTHER" id="PTHR48078">
    <property type="entry name" value="THREONINE DEHYDRATASE, MITOCHONDRIAL-RELATED"/>
    <property type="match status" value="1"/>
</dbReference>
<evidence type="ECO:0000256" key="2">
    <source>
        <dbReference type="ARBA" id="ARBA00012093"/>
    </source>
</evidence>
<dbReference type="PROSITE" id="PS00165">
    <property type="entry name" value="DEHYDRATASE_SER_THR"/>
    <property type="match status" value="1"/>
</dbReference>
<reference evidence="9 10" key="1">
    <citation type="submission" date="2022-05" db="EMBL/GenBank/DDBJ databases">
        <authorList>
            <consortium name="Genoscope - CEA"/>
            <person name="William W."/>
        </authorList>
    </citation>
    <scope>NUCLEOTIDE SEQUENCE [LARGE SCALE GENOMIC DNA]</scope>
</reference>
<evidence type="ECO:0000256" key="5">
    <source>
        <dbReference type="ARBA" id="ARBA00041766"/>
    </source>
</evidence>
<proteinExistence type="predicted"/>
<dbReference type="GO" id="GO:0009097">
    <property type="term" value="P:isoleucine biosynthetic process"/>
    <property type="evidence" value="ECO:0007669"/>
    <property type="project" value="TreeGrafter"/>
</dbReference>
<dbReference type="SUPFAM" id="SSF53686">
    <property type="entry name" value="Tryptophan synthase beta subunit-like PLP-dependent enzymes"/>
    <property type="match status" value="1"/>
</dbReference>
<keyword evidence="3" id="KW-0663">Pyridoxal phosphate</keyword>
<evidence type="ECO:0000313" key="10">
    <source>
        <dbReference type="Proteomes" id="UP001159428"/>
    </source>
</evidence>
<dbReference type="GO" id="GO:0004794">
    <property type="term" value="F:threonine deaminase activity"/>
    <property type="evidence" value="ECO:0007669"/>
    <property type="project" value="TreeGrafter"/>
</dbReference>
<comment type="cofactor">
    <cofactor evidence="1">
        <name>pyridoxal 5'-phosphate</name>
        <dbReference type="ChEBI" id="CHEBI:597326"/>
    </cofactor>
</comment>
<organism evidence="9 10">
    <name type="scientific">Pocillopora meandrina</name>
    <dbReference type="NCBI Taxonomy" id="46732"/>
    <lineage>
        <taxon>Eukaryota</taxon>
        <taxon>Metazoa</taxon>
        <taxon>Cnidaria</taxon>
        <taxon>Anthozoa</taxon>
        <taxon>Hexacorallia</taxon>
        <taxon>Scleractinia</taxon>
        <taxon>Astrocoeniina</taxon>
        <taxon>Pocilloporidae</taxon>
        <taxon>Pocillopora</taxon>
    </lineage>
</organism>
<dbReference type="Pfam" id="PF00291">
    <property type="entry name" value="PALP"/>
    <property type="match status" value="1"/>
</dbReference>
<evidence type="ECO:0000256" key="6">
    <source>
        <dbReference type="ARBA" id="ARBA00042605"/>
    </source>
</evidence>
<dbReference type="GO" id="GO:0003941">
    <property type="term" value="F:L-serine ammonia-lyase activity"/>
    <property type="evidence" value="ECO:0007669"/>
    <property type="project" value="UniProtKB-EC"/>
</dbReference>
<protein>
    <recommendedName>
        <fullName evidence="2">L-serine ammonia-lyase</fullName>
        <ecNumber evidence="2">4.3.1.17</ecNumber>
    </recommendedName>
    <alternativeName>
        <fullName evidence="5">L-serine deaminase</fullName>
    </alternativeName>
    <alternativeName>
        <fullName evidence="6">L-threonine dehydratase</fullName>
    </alternativeName>
</protein>
<comment type="catalytic activity">
    <reaction evidence="7">
        <text>L-serine = pyruvate + NH4(+)</text>
        <dbReference type="Rhea" id="RHEA:19169"/>
        <dbReference type="ChEBI" id="CHEBI:15361"/>
        <dbReference type="ChEBI" id="CHEBI:28938"/>
        <dbReference type="ChEBI" id="CHEBI:33384"/>
        <dbReference type="EC" id="4.3.1.17"/>
    </reaction>
</comment>
<dbReference type="InterPro" id="IPR050147">
    <property type="entry name" value="Ser/Thr_Dehydratase"/>
</dbReference>
<evidence type="ECO:0000256" key="3">
    <source>
        <dbReference type="ARBA" id="ARBA00022898"/>
    </source>
</evidence>
<dbReference type="Gene3D" id="3.40.50.1100">
    <property type="match status" value="2"/>
</dbReference>
<evidence type="ECO:0000256" key="7">
    <source>
        <dbReference type="ARBA" id="ARBA00049406"/>
    </source>
</evidence>
<evidence type="ECO:0000256" key="4">
    <source>
        <dbReference type="ARBA" id="ARBA00023239"/>
    </source>
</evidence>
<evidence type="ECO:0000313" key="9">
    <source>
        <dbReference type="EMBL" id="CAH3112554.1"/>
    </source>
</evidence>
<evidence type="ECO:0000259" key="8">
    <source>
        <dbReference type="Pfam" id="PF00291"/>
    </source>
</evidence>
<dbReference type="EMBL" id="CALNXJ010000013">
    <property type="protein sequence ID" value="CAH3112554.1"/>
    <property type="molecule type" value="Genomic_DNA"/>
</dbReference>
<keyword evidence="4" id="KW-0456">Lyase</keyword>
<dbReference type="AlphaFoldDB" id="A0AAU9WHJ8"/>
<feature type="domain" description="Tryptophan synthase beta chain-like PALP" evidence="8">
    <location>
        <begin position="25"/>
        <end position="312"/>
    </location>
</feature>
<dbReference type="GO" id="GO:0006567">
    <property type="term" value="P:L-threonine catabolic process"/>
    <property type="evidence" value="ECO:0007669"/>
    <property type="project" value="TreeGrafter"/>
</dbReference>
<dbReference type="Proteomes" id="UP001159428">
    <property type="component" value="Unassembled WGS sequence"/>
</dbReference>
<dbReference type="PANTHER" id="PTHR48078:SF14">
    <property type="entry name" value="L-SERINE AMMONIA-LYASE"/>
    <property type="match status" value="1"/>
</dbReference>
<dbReference type="InterPro" id="IPR001926">
    <property type="entry name" value="TrpB-like_PALP"/>
</dbReference>
<dbReference type="GO" id="GO:0006565">
    <property type="term" value="P:L-serine catabolic process"/>
    <property type="evidence" value="ECO:0007669"/>
    <property type="project" value="TreeGrafter"/>
</dbReference>
<dbReference type="InterPro" id="IPR000634">
    <property type="entry name" value="Ser/Thr_deHydtase_PyrdxlP-BS"/>
</dbReference>
<accession>A0AAU9WHJ8</accession>
<dbReference type="GO" id="GO:0030170">
    <property type="term" value="F:pyridoxal phosphate binding"/>
    <property type="evidence" value="ECO:0007669"/>
    <property type="project" value="InterPro"/>
</dbReference>
<dbReference type="InterPro" id="IPR036052">
    <property type="entry name" value="TrpB-like_PALP_sf"/>
</dbReference>
<sequence length="327" mass="35419">MEMLVSWRDIELARETIKGCGVVVRTPLLRNVEQIFGFEDRFKLHLKMENMQNTGSFKIRGVVNQFANIPSVITENKKSLVSMSAGNYGKAFALATKEQNLPATLCMPETAPINRAKLIESFGVKVERIPTSEIQYAIDLHVAEDGMHFLHPFDDLHLISGFASVALEILEDIPEPDVVVVCCGGGGFLSGVAAGIKLKGKKKTRIFGVEPEGAPTMYLSKQQGHAVSVKSVNTIAAGLAPPYAGKKTFQHVKEYVEDIVLVTDEEIKRAVKTFYQAGLVVEPSGAAAFAALQANKIPDLSEGSNVVAIVTGGNVTPEELCDLMNCN</sequence>
<name>A0AAU9WHJ8_9CNID</name>
<keyword evidence="10" id="KW-1185">Reference proteome</keyword>
<comment type="caution">
    <text evidence="9">The sequence shown here is derived from an EMBL/GenBank/DDBJ whole genome shotgun (WGS) entry which is preliminary data.</text>
</comment>
<dbReference type="EC" id="4.3.1.17" evidence="2"/>
<gene>
    <name evidence="9" type="ORF">PMEA_00004553</name>
</gene>
<evidence type="ECO:0000256" key="1">
    <source>
        <dbReference type="ARBA" id="ARBA00001933"/>
    </source>
</evidence>